<gene>
    <name evidence="2" type="ORF">ACFWSS_27040</name>
</gene>
<keyword evidence="3" id="KW-1185">Reference proteome</keyword>
<name>A0ABW6ENK3_9ACTN</name>
<sequence>MQDTDFSDLVHEADVALRHSRSTSGLAFQVSRPGTGTGTGTEGFHGYYADLTVKGLVLGKATGDERTPLATARLTRAVGQTHRVRIETVGTSLKVHVDDMAVPKISTTDSAFATGANGWPPDSEGSRSACGEIDALIDGDGDVEAGAGRASALSGAISDLHLPPPEPAPHHVDQPPQPPG</sequence>
<feature type="region of interest" description="Disordered" evidence="1">
    <location>
        <begin position="157"/>
        <end position="180"/>
    </location>
</feature>
<accession>A0ABW6ENK3</accession>
<comment type="caution">
    <text evidence="2">The sequence shown here is derived from an EMBL/GenBank/DDBJ whole genome shotgun (WGS) entry which is preliminary data.</text>
</comment>
<dbReference type="RefSeq" id="WP_382827771.1">
    <property type="nucleotide sequence ID" value="NZ_JBHXLY010000019.1"/>
</dbReference>
<dbReference type="Proteomes" id="UP001598251">
    <property type="component" value="Unassembled WGS sequence"/>
</dbReference>
<dbReference type="EMBL" id="JBHXOF010000021">
    <property type="protein sequence ID" value="MFD4216528.1"/>
    <property type="molecule type" value="Genomic_DNA"/>
</dbReference>
<evidence type="ECO:0000313" key="2">
    <source>
        <dbReference type="EMBL" id="MFD4216528.1"/>
    </source>
</evidence>
<evidence type="ECO:0000256" key="1">
    <source>
        <dbReference type="SAM" id="MobiDB-lite"/>
    </source>
</evidence>
<protein>
    <recommendedName>
        <fullName evidence="4">Laminin G domain-containing protein</fullName>
    </recommendedName>
</protein>
<dbReference type="Gene3D" id="2.60.120.560">
    <property type="entry name" value="Exo-inulinase, domain 1"/>
    <property type="match status" value="1"/>
</dbReference>
<proteinExistence type="predicted"/>
<organism evidence="2 3">
    <name type="scientific">Streptomyces sindenensis</name>
    <dbReference type="NCBI Taxonomy" id="67363"/>
    <lineage>
        <taxon>Bacteria</taxon>
        <taxon>Bacillati</taxon>
        <taxon>Actinomycetota</taxon>
        <taxon>Actinomycetes</taxon>
        <taxon>Kitasatosporales</taxon>
        <taxon>Streptomycetaceae</taxon>
        <taxon>Streptomyces</taxon>
    </lineage>
</organism>
<evidence type="ECO:0008006" key="4">
    <source>
        <dbReference type="Google" id="ProtNLM"/>
    </source>
</evidence>
<reference evidence="2 3" key="1">
    <citation type="submission" date="2024-09" db="EMBL/GenBank/DDBJ databases">
        <title>The Natural Products Discovery Center: Release of the First 8490 Sequenced Strains for Exploring Actinobacteria Biosynthetic Diversity.</title>
        <authorList>
            <person name="Kalkreuter E."/>
            <person name="Kautsar S.A."/>
            <person name="Yang D."/>
            <person name="Bader C.D."/>
            <person name="Teijaro C.N."/>
            <person name="Fluegel L."/>
            <person name="Davis C.M."/>
            <person name="Simpson J.R."/>
            <person name="Lauterbach L."/>
            <person name="Steele A.D."/>
            <person name="Gui C."/>
            <person name="Meng S."/>
            <person name="Li G."/>
            <person name="Viehrig K."/>
            <person name="Ye F."/>
            <person name="Su P."/>
            <person name="Kiefer A.F."/>
            <person name="Nichols A."/>
            <person name="Cepeda A.J."/>
            <person name="Yan W."/>
            <person name="Fan B."/>
            <person name="Jiang Y."/>
            <person name="Adhikari A."/>
            <person name="Zheng C.-J."/>
            <person name="Schuster L."/>
            <person name="Cowan T.M."/>
            <person name="Smanski M.J."/>
            <person name="Chevrette M.G."/>
            <person name="De Carvalho L.P.S."/>
            <person name="Shen B."/>
        </authorList>
    </citation>
    <scope>NUCLEOTIDE SEQUENCE [LARGE SCALE GENOMIC DNA]</scope>
    <source>
        <strain evidence="2 3">NPDC058546</strain>
    </source>
</reference>
<evidence type="ECO:0000313" key="3">
    <source>
        <dbReference type="Proteomes" id="UP001598251"/>
    </source>
</evidence>